<protein>
    <submittedName>
        <fullName evidence="2">Uncharacterized protein</fullName>
    </submittedName>
</protein>
<proteinExistence type="predicted"/>
<name>A0A6J5LEG1_9CAUD</name>
<dbReference type="EMBL" id="LR796271">
    <property type="protein sequence ID" value="CAB4132974.1"/>
    <property type="molecule type" value="Genomic_DNA"/>
</dbReference>
<sequence length="104" mass="11895">MILLIYSILLMAALVVVPFLIGFWCAHFYYAFEIPPLKKEMMMPDEIDDAQDREAINTENAIAKIRNLPPMPKGDPGECDLCGEWMTRLVRGACAPCRDRYKMP</sequence>
<evidence type="ECO:0000256" key="1">
    <source>
        <dbReference type="SAM" id="Phobius"/>
    </source>
</evidence>
<keyword evidence="1" id="KW-0812">Transmembrane</keyword>
<keyword evidence="1" id="KW-0472">Membrane</keyword>
<accession>A0A6J5LEG1</accession>
<gene>
    <name evidence="2" type="ORF">UFOVP140_13</name>
</gene>
<reference evidence="2" key="1">
    <citation type="submission" date="2020-04" db="EMBL/GenBank/DDBJ databases">
        <authorList>
            <person name="Chiriac C."/>
            <person name="Salcher M."/>
            <person name="Ghai R."/>
            <person name="Kavagutti S V."/>
        </authorList>
    </citation>
    <scope>NUCLEOTIDE SEQUENCE</scope>
</reference>
<organism evidence="2">
    <name type="scientific">uncultured Caudovirales phage</name>
    <dbReference type="NCBI Taxonomy" id="2100421"/>
    <lineage>
        <taxon>Viruses</taxon>
        <taxon>Duplodnaviria</taxon>
        <taxon>Heunggongvirae</taxon>
        <taxon>Uroviricota</taxon>
        <taxon>Caudoviricetes</taxon>
        <taxon>Peduoviridae</taxon>
        <taxon>Maltschvirus</taxon>
        <taxon>Maltschvirus maltsch</taxon>
    </lineage>
</organism>
<feature type="transmembrane region" description="Helical" evidence="1">
    <location>
        <begin position="6"/>
        <end position="32"/>
    </location>
</feature>
<evidence type="ECO:0000313" key="2">
    <source>
        <dbReference type="EMBL" id="CAB4132974.1"/>
    </source>
</evidence>
<keyword evidence="1" id="KW-1133">Transmembrane helix</keyword>